<protein>
    <recommendedName>
        <fullName evidence="2">Rab-GAP TBC domain-containing protein</fullName>
    </recommendedName>
</protein>
<dbReference type="PANTHER" id="PTHR47219">
    <property type="entry name" value="RAB GTPASE-ACTIVATING PROTEIN 1-LIKE"/>
    <property type="match status" value="1"/>
</dbReference>
<feature type="compositionally biased region" description="Polar residues" evidence="1">
    <location>
        <begin position="225"/>
        <end position="241"/>
    </location>
</feature>
<reference evidence="4" key="1">
    <citation type="journal article" date="2014" name="Proc. Natl. Acad. Sci. U.S.A.">
        <title>Extensive sampling of basidiomycete genomes demonstrates inadequacy of the white-rot/brown-rot paradigm for wood decay fungi.</title>
        <authorList>
            <person name="Riley R."/>
            <person name="Salamov A.A."/>
            <person name="Brown D.W."/>
            <person name="Nagy L.G."/>
            <person name="Floudas D."/>
            <person name="Held B.W."/>
            <person name="Levasseur A."/>
            <person name="Lombard V."/>
            <person name="Morin E."/>
            <person name="Otillar R."/>
            <person name="Lindquist E.A."/>
            <person name="Sun H."/>
            <person name="LaButti K.M."/>
            <person name="Schmutz J."/>
            <person name="Jabbour D."/>
            <person name="Luo H."/>
            <person name="Baker S.E."/>
            <person name="Pisabarro A.G."/>
            <person name="Walton J.D."/>
            <person name="Blanchette R.A."/>
            <person name="Henrissat B."/>
            <person name="Martin F."/>
            <person name="Cullen D."/>
            <person name="Hibbett D.S."/>
            <person name="Grigoriev I.V."/>
        </authorList>
    </citation>
    <scope>NUCLEOTIDE SEQUENCE [LARGE SCALE GENOMIC DNA]</scope>
    <source>
        <strain evidence="4">FD-172 SS1</strain>
    </source>
</reference>
<feature type="compositionally biased region" description="Low complexity" evidence="1">
    <location>
        <begin position="196"/>
        <end position="224"/>
    </location>
</feature>
<dbReference type="SMART" id="SM00164">
    <property type="entry name" value="TBC"/>
    <property type="match status" value="1"/>
</dbReference>
<dbReference type="InParanoid" id="A0A067MLW8"/>
<evidence type="ECO:0000259" key="2">
    <source>
        <dbReference type="PROSITE" id="PS50086"/>
    </source>
</evidence>
<feature type="domain" description="Rab-GAP TBC" evidence="2">
    <location>
        <begin position="361"/>
        <end position="560"/>
    </location>
</feature>
<dbReference type="InterPro" id="IPR035969">
    <property type="entry name" value="Rab-GAP_TBC_sf"/>
</dbReference>
<dbReference type="InterPro" id="IPR000195">
    <property type="entry name" value="Rab-GAP-TBC_dom"/>
</dbReference>
<dbReference type="GO" id="GO:0005096">
    <property type="term" value="F:GTPase activator activity"/>
    <property type="evidence" value="ECO:0007669"/>
    <property type="project" value="TreeGrafter"/>
</dbReference>
<dbReference type="HOGENOM" id="CLU_027881_1_0_1"/>
<feature type="region of interest" description="Disordered" evidence="1">
    <location>
        <begin position="1"/>
        <end position="47"/>
    </location>
</feature>
<keyword evidence="4" id="KW-1185">Reference proteome</keyword>
<name>A0A067MLW8_BOTB1</name>
<dbReference type="PROSITE" id="PS50086">
    <property type="entry name" value="TBC_RABGAP"/>
    <property type="match status" value="1"/>
</dbReference>
<feature type="compositionally biased region" description="Polar residues" evidence="1">
    <location>
        <begin position="34"/>
        <end position="47"/>
    </location>
</feature>
<dbReference type="InterPro" id="IPR050302">
    <property type="entry name" value="Rab_GAP_TBC_domain"/>
</dbReference>
<dbReference type="Gene3D" id="1.10.10.750">
    <property type="entry name" value="Ypt/Rab-GAP domain of gyp1p, domain 1"/>
    <property type="match status" value="1"/>
</dbReference>
<dbReference type="GO" id="GO:0031267">
    <property type="term" value="F:small GTPase binding"/>
    <property type="evidence" value="ECO:0007669"/>
    <property type="project" value="TreeGrafter"/>
</dbReference>
<evidence type="ECO:0000256" key="1">
    <source>
        <dbReference type="SAM" id="MobiDB-lite"/>
    </source>
</evidence>
<dbReference type="Proteomes" id="UP000027195">
    <property type="component" value="Unassembled WGS sequence"/>
</dbReference>
<feature type="compositionally biased region" description="Pro residues" evidence="1">
    <location>
        <begin position="246"/>
        <end position="258"/>
    </location>
</feature>
<proteinExistence type="predicted"/>
<evidence type="ECO:0000313" key="3">
    <source>
        <dbReference type="EMBL" id="KDQ15725.1"/>
    </source>
</evidence>
<gene>
    <name evidence="3" type="ORF">BOTBODRAFT_173797</name>
</gene>
<feature type="region of interest" description="Disordered" evidence="1">
    <location>
        <begin position="75"/>
        <end position="296"/>
    </location>
</feature>
<dbReference type="Gene3D" id="1.10.472.80">
    <property type="entry name" value="Ypt/Rab-GAP domain of gyp1p, domain 3"/>
    <property type="match status" value="1"/>
</dbReference>
<dbReference type="Pfam" id="PF00566">
    <property type="entry name" value="RabGAP-TBC"/>
    <property type="match status" value="1"/>
</dbReference>
<dbReference type="AlphaFoldDB" id="A0A067MLW8"/>
<dbReference type="EMBL" id="KL198031">
    <property type="protein sequence ID" value="KDQ15725.1"/>
    <property type="molecule type" value="Genomic_DNA"/>
</dbReference>
<sequence length="652" mass="72522">MSRARPDDSREAEHPISDSVASQERAQPIKIAPSASSPLESPTLPRSSALNLDLDDVFSTGDDDVDDVFDFHTISLRPSVAEGEEDQDVEDHGESQEDEEIEPEEVLKEVVLHDVPIPDGHNSPIAPAPRSPTASSPGGNKSPARSLSTEPRPPLPIITDIPISPNPQSPSSKSPVDTTQTSFVNVSLSPVESRRSSYVSNSASHISHTSTSSISVPVSPPLSARSNGSSHQQASQHPTVISSPSLPLPSPSLAPAPPYVVSHRPTRSAGPSTFEKVYSKTRPTHLPPKPKEEDKKHLRDWEEMMKASRLADEKRKEAAQAKRDARERAVEETQPIWEQQIIPNCRAVLRDPRLRAIWRNGVPSKLRGKVWSLAVGNGLALSKDSFRNCLARANRARSTLSFPAPTLALIEDDILNTLPNLHIFHPETGPLYQDLKDILCAWTISRADEGLGYVRGTASVAGMFLINMPPDQTFISMRNLLERHCLRSFYGGSGAKEDVEAYYRIFDTLLADGMPKVYFNFKQHHISPSLYLPDWLLPLFLNHLPFEVCTRIWDVLLLEGDAFLFRAAIGILGVMESRLFFPDRQELLEVLRGENKAALEVAKRTGINLDLSARYEQYGVTEDALWDVIEGMEEWWKESTWTRLIQRELPDL</sequence>
<dbReference type="SUPFAM" id="SSF47923">
    <property type="entry name" value="Ypt/Rab-GAP domain of gyp1p"/>
    <property type="match status" value="2"/>
</dbReference>
<organism evidence="3 4">
    <name type="scientific">Botryobasidium botryosum (strain FD-172 SS1)</name>
    <dbReference type="NCBI Taxonomy" id="930990"/>
    <lineage>
        <taxon>Eukaryota</taxon>
        <taxon>Fungi</taxon>
        <taxon>Dikarya</taxon>
        <taxon>Basidiomycota</taxon>
        <taxon>Agaricomycotina</taxon>
        <taxon>Agaricomycetes</taxon>
        <taxon>Cantharellales</taxon>
        <taxon>Botryobasidiaceae</taxon>
        <taxon>Botryobasidium</taxon>
    </lineage>
</organism>
<dbReference type="STRING" id="930990.A0A067MLW8"/>
<dbReference type="Gene3D" id="1.10.8.270">
    <property type="entry name" value="putative rabgap domain of human tbc1 domain family member 14 like domains"/>
    <property type="match status" value="1"/>
</dbReference>
<feature type="compositionally biased region" description="Polar residues" evidence="1">
    <location>
        <begin position="176"/>
        <end position="190"/>
    </location>
</feature>
<accession>A0A067MLW8</accession>
<feature type="compositionally biased region" description="Basic and acidic residues" evidence="1">
    <location>
        <begin position="1"/>
        <end position="16"/>
    </location>
</feature>
<evidence type="ECO:0000313" key="4">
    <source>
        <dbReference type="Proteomes" id="UP000027195"/>
    </source>
</evidence>
<dbReference type="PANTHER" id="PTHR47219:SF15">
    <property type="entry name" value="TBC1 DOMAIN FAMILY MEMBER 12 ISOFORM X1"/>
    <property type="match status" value="1"/>
</dbReference>
<dbReference type="OrthoDB" id="289721at2759"/>